<sequence length="522" mass="58035">MSVEGPAPQVLQEQLSHVYDIHTRHNLHPPSKHEEHGNVRLSDEILRFLESVEESVDLILQRPVLRPSPVDETLPLTHYFISSSHNTYLLSRQLVGKSSAASYTHVLGRDGRCVEIDVWPSSGGLVVTHGYTFSKGVSFSSVCEAIGEAATPGCWPIFVSLECHVDVDGQQEMVKQMRSAWGDKLVNGKVEGVEDEKISPSDLRGKIVLMVEYYPALISGTGETDDTASVASESSGEEEGEVAETAVDKNKMMPNRISEELAELGYYARSIKPSRGWLLQKISSPAHVLINISESACLSLIPTSFASLVDHGSRHLRRIYPKGTRIGSSNFNPLIFWRNGSQVASLNWQVYDLGMQVNEAMFCGTSGWVAKPVASRKRLDDEYNLPGGRQKLVVDIAGVSSLPAPNGRSGKSFSTYIRAQLLHGSKDLMWRSKTHKTKHHPEYGADVLWNTQFEWEFESDEMAFIRFVVFEDEFGIDDKIAVFCARINHLTLDEWVLVRLMNMKGKNSGATVLAKFSLSPVQ</sequence>
<keyword evidence="2" id="KW-0442">Lipid degradation</keyword>
<evidence type="ECO:0000259" key="3">
    <source>
        <dbReference type="PROSITE" id="PS50004"/>
    </source>
</evidence>
<keyword evidence="1" id="KW-0807">Transducer</keyword>
<dbReference type="InterPro" id="IPR000909">
    <property type="entry name" value="PLipase_C_PInositol-sp_X_dom"/>
</dbReference>
<organism evidence="5">
    <name type="scientific">Psilocybe cubensis</name>
    <name type="common">Psychedelic mushroom</name>
    <name type="synonym">Stropharia cubensis</name>
    <dbReference type="NCBI Taxonomy" id="181762"/>
    <lineage>
        <taxon>Eukaryota</taxon>
        <taxon>Fungi</taxon>
        <taxon>Dikarya</taxon>
        <taxon>Basidiomycota</taxon>
        <taxon>Agaricomycotina</taxon>
        <taxon>Agaricomycetes</taxon>
        <taxon>Agaricomycetidae</taxon>
        <taxon>Agaricales</taxon>
        <taxon>Agaricineae</taxon>
        <taxon>Strophariaceae</taxon>
        <taxon>Psilocybe</taxon>
    </lineage>
</organism>
<dbReference type="AlphaFoldDB" id="A0A8H7XP08"/>
<dbReference type="EC" id="3.1.4.11" evidence="2"/>
<evidence type="ECO:0000313" key="5">
    <source>
        <dbReference type="EMBL" id="KAG5164157.1"/>
    </source>
</evidence>
<dbReference type="OrthoDB" id="269822at2759"/>
<dbReference type="PROSITE" id="PS50008">
    <property type="entry name" value="PIPLC_Y_DOMAIN"/>
    <property type="match status" value="1"/>
</dbReference>
<dbReference type="Pfam" id="PF00387">
    <property type="entry name" value="PI-PLC-Y"/>
    <property type="match status" value="1"/>
</dbReference>
<dbReference type="SUPFAM" id="SSF49562">
    <property type="entry name" value="C2 domain (Calcium/lipid-binding domain, CaLB)"/>
    <property type="match status" value="1"/>
</dbReference>
<name>A0A8H7XP08_PSICU</name>
<proteinExistence type="predicted"/>
<dbReference type="InterPro" id="IPR001711">
    <property type="entry name" value="PLipase_C_Pinositol-sp_Y"/>
</dbReference>
<gene>
    <name evidence="5" type="ORF">JR316_010651</name>
</gene>
<comment type="caution">
    <text evidence="5">The sequence shown here is derived from an EMBL/GenBank/DDBJ whole genome shotgun (WGS) entry which is preliminary data.</text>
</comment>
<dbReference type="Gene3D" id="3.20.20.190">
    <property type="entry name" value="Phosphatidylinositol (PI) phosphodiesterase"/>
    <property type="match status" value="1"/>
</dbReference>
<dbReference type="SUPFAM" id="SSF51695">
    <property type="entry name" value="PLC-like phosphodiesterases"/>
    <property type="match status" value="1"/>
</dbReference>
<protein>
    <recommendedName>
        <fullName evidence="2">Phosphoinositide phospholipase C</fullName>
        <ecNumber evidence="2">3.1.4.11</ecNumber>
    </recommendedName>
</protein>
<dbReference type="Pfam" id="PF00168">
    <property type="entry name" value="C2"/>
    <property type="match status" value="1"/>
</dbReference>
<dbReference type="InterPro" id="IPR001192">
    <property type="entry name" value="PI-PLC_fam"/>
</dbReference>
<dbReference type="PROSITE" id="PS50004">
    <property type="entry name" value="C2"/>
    <property type="match status" value="1"/>
</dbReference>
<comment type="catalytic activity">
    <reaction evidence="2">
        <text>a 1,2-diacyl-sn-glycero-3-phospho-(1D-myo-inositol-4,5-bisphosphate) + H2O = 1D-myo-inositol 1,4,5-trisphosphate + a 1,2-diacyl-sn-glycerol + H(+)</text>
        <dbReference type="Rhea" id="RHEA:33179"/>
        <dbReference type="ChEBI" id="CHEBI:15377"/>
        <dbReference type="ChEBI" id="CHEBI:15378"/>
        <dbReference type="ChEBI" id="CHEBI:17815"/>
        <dbReference type="ChEBI" id="CHEBI:58456"/>
        <dbReference type="ChEBI" id="CHEBI:203600"/>
        <dbReference type="EC" id="3.1.4.11"/>
    </reaction>
</comment>
<evidence type="ECO:0000259" key="4">
    <source>
        <dbReference type="PROSITE" id="PS50008"/>
    </source>
</evidence>
<dbReference type="Pfam" id="PF00388">
    <property type="entry name" value="PI-PLC-X"/>
    <property type="match status" value="1"/>
</dbReference>
<evidence type="ECO:0000256" key="1">
    <source>
        <dbReference type="ARBA" id="ARBA00023224"/>
    </source>
</evidence>
<dbReference type="GO" id="GO:0048015">
    <property type="term" value="P:phosphatidylinositol-mediated signaling"/>
    <property type="evidence" value="ECO:0007669"/>
    <property type="project" value="TreeGrafter"/>
</dbReference>
<dbReference type="GO" id="GO:0051209">
    <property type="term" value="P:release of sequestered calcium ion into cytosol"/>
    <property type="evidence" value="ECO:0007669"/>
    <property type="project" value="TreeGrafter"/>
</dbReference>
<dbReference type="PANTHER" id="PTHR10336:SF169">
    <property type="entry name" value="PHOSPHOINOSITIDE PHOSPHOLIPASE C"/>
    <property type="match status" value="1"/>
</dbReference>
<keyword evidence="2" id="KW-0443">Lipid metabolism</keyword>
<keyword evidence="2" id="KW-0378">Hydrolase</keyword>
<dbReference type="PANTHER" id="PTHR10336">
    <property type="entry name" value="PHOSPHOINOSITIDE-SPECIFIC PHOSPHOLIPASE C FAMILY PROTEIN"/>
    <property type="match status" value="1"/>
</dbReference>
<dbReference type="Gene3D" id="2.60.40.150">
    <property type="entry name" value="C2 domain"/>
    <property type="match status" value="1"/>
</dbReference>
<dbReference type="InterPro" id="IPR017946">
    <property type="entry name" value="PLC-like_Pdiesterase_TIM-brl"/>
</dbReference>
<dbReference type="SMART" id="SM00149">
    <property type="entry name" value="PLCYc"/>
    <property type="match status" value="1"/>
</dbReference>
<accession>A0A8H7XP08</accession>
<reference evidence="5" key="1">
    <citation type="submission" date="2021-02" db="EMBL/GenBank/DDBJ databases">
        <title>Psilocybe cubensis genome.</title>
        <authorList>
            <person name="Mckernan K.J."/>
            <person name="Crawford S."/>
            <person name="Trippe A."/>
            <person name="Kane L.T."/>
            <person name="Mclaughlin S."/>
        </authorList>
    </citation>
    <scope>NUCLEOTIDE SEQUENCE [LARGE SCALE GENOMIC DNA]</scope>
    <source>
        <strain evidence="5">MGC-MH-2018</strain>
    </source>
</reference>
<dbReference type="PROSITE" id="PS50007">
    <property type="entry name" value="PIPLC_X_DOMAIN"/>
    <property type="match status" value="1"/>
</dbReference>
<dbReference type="InterPro" id="IPR035892">
    <property type="entry name" value="C2_domain_sf"/>
</dbReference>
<feature type="domain" description="PI-PLC Y-box" evidence="4">
    <location>
        <begin position="261"/>
        <end position="376"/>
    </location>
</feature>
<feature type="domain" description="C2" evidence="3">
    <location>
        <begin position="373"/>
        <end position="500"/>
    </location>
</feature>
<evidence type="ECO:0000256" key="2">
    <source>
        <dbReference type="RuleBase" id="RU361133"/>
    </source>
</evidence>
<dbReference type="PRINTS" id="PR00390">
    <property type="entry name" value="PHPHLIPASEC"/>
</dbReference>
<dbReference type="SMART" id="SM00148">
    <property type="entry name" value="PLCXc"/>
    <property type="match status" value="1"/>
</dbReference>
<dbReference type="InterPro" id="IPR000008">
    <property type="entry name" value="C2_dom"/>
</dbReference>
<dbReference type="GO" id="GO:0016042">
    <property type="term" value="P:lipid catabolic process"/>
    <property type="evidence" value="ECO:0007669"/>
    <property type="project" value="UniProtKB-KW"/>
</dbReference>
<dbReference type="GO" id="GO:0004435">
    <property type="term" value="F:phosphatidylinositol-4,5-bisphosphate phospholipase C activity"/>
    <property type="evidence" value="ECO:0007669"/>
    <property type="project" value="UniProtKB-EC"/>
</dbReference>
<dbReference type="EMBL" id="JAFIQS010000012">
    <property type="protein sequence ID" value="KAG5164157.1"/>
    <property type="molecule type" value="Genomic_DNA"/>
</dbReference>